<feature type="compositionally biased region" description="Polar residues" evidence="1">
    <location>
        <begin position="14"/>
        <end position="29"/>
    </location>
</feature>
<accession>A0A068RXZ4</accession>
<evidence type="ECO:0000313" key="3">
    <source>
        <dbReference type="Proteomes" id="UP000027586"/>
    </source>
</evidence>
<proteinExistence type="predicted"/>
<name>A0A068RXZ4_9FUNG</name>
<dbReference type="VEuPathDB" id="FungiDB:LCOR_05710.1"/>
<protein>
    <submittedName>
        <fullName evidence="2">Uncharacterized protein</fullName>
    </submittedName>
</protein>
<reference evidence="2" key="1">
    <citation type="submission" date="2013-08" db="EMBL/GenBank/DDBJ databases">
        <title>Gene expansion shapes genome architecture in the human pathogen Lichtheimia corymbifera: an evolutionary genomics analysis in the ancient terrestrial Mucorales (Mucoromycotina).</title>
        <authorList>
            <person name="Schwartze V.U."/>
            <person name="Winter S."/>
            <person name="Shelest E."/>
            <person name="Marcet-Houben M."/>
            <person name="Horn F."/>
            <person name="Wehner S."/>
            <person name="Hoffmann K."/>
            <person name="Riege K."/>
            <person name="Sammeth M."/>
            <person name="Nowrousian M."/>
            <person name="Valiante V."/>
            <person name="Linde J."/>
            <person name="Jacobsen I.D."/>
            <person name="Marz M."/>
            <person name="Brakhage A.A."/>
            <person name="Gabaldon T."/>
            <person name="Bocker S."/>
            <person name="Voigt K."/>
        </authorList>
    </citation>
    <scope>NUCLEOTIDE SEQUENCE [LARGE SCALE GENOMIC DNA]</scope>
    <source>
        <strain evidence="2">FSU 9682</strain>
    </source>
</reference>
<feature type="region of interest" description="Disordered" evidence="1">
    <location>
        <begin position="1"/>
        <end position="29"/>
    </location>
</feature>
<comment type="caution">
    <text evidence="2">The sequence shown here is derived from an EMBL/GenBank/DDBJ whole genome shotgun (WGS) entry which is preliminary data.</text>
</comment>
<dbReference type="EMBL" id="CBTN010000023">
    <property type="protein sequence ID" value="CDH54467.1"/>
    <property type="molecule type" value="Genomic_DNA"/>
</dbReference>
<gene>
    <name evidence="2" type="ORF">LCOR_05710.1</name>
</gene>
<dbReference type="Proteomes" id="UP000027586">
    <property type="component" value="Unassembled WGS sequence"/>
</dbReference>
<organism evidence="2 3">
    <name type="scientific">Lichtheimia corymbifera JMRC:FSU:9682</name>
    <dbReference type="NCBI Taxonomy" id="1263082"/>
    <lineage>
        <taxon>Eukaryota</taxon>
        <taxon>Fungi</taxon>
        <taxon>Fungi incertae sedis</taxon>
        <taxon>Mucoromycota</taxon>
        <taxon>Mucoromycotina</taxon>
        <taxon>Mucoromycetes</taxon>
        <taxon>Mucorales</taxon>
        <taxon>Lichtheimiaceae</taxon>
        <taxon>Lichtheimia</taxon>
    </lineage>
</organism>
<evidence type="ECO:0000256" key="1">
    <source>
        <dbReference type="SAM" id="MobiDB-lite"/>
    </source>
</evidence>
<dbReference type="AlphaFoldDB" id="A0A068RXZ4"/>
<keyword evidence="3" id="KW-1185">Reference proteome</keyword>
<evidence type="ECO:0000313" key="2">
    <source>
        <dbReference type="EMBL" id="CDH54467.1"/>
    </source>
</evidence>
<dbReference type="OrthoDB" id="10299214at2759"/>
<sequence length="76" mass="7821">MSTQQQEQPPPSYEQATAPTTDNSHAVSTDNLTLDQNDCDEKSGSLTALTCCSALASVAECCFICLCTVVACGGGS</sequence>